<keyword evidence="3" id="KW-1185">Reference proteome</keyword>
<comment type="caution">
    <text evidence="2">The sequence shown here is derived from an EMBL/GenBank/DDBJ whole genome shotgun (WGS) entry which is preliminary data.</text>
</comment>
<accession>A0AAE1E3M5</accession>
<evidence type="ECO:0000313" key="3">
    <source>
        <dbReference type="Proteomes" id="UP001283361"/>
    </source>
</evidence>
<proteinExistence type="predicted"/>
<sequence>MENARAPRKILRSPSVKRKNKVPPVNQRVQLERVLGLTGTSNAGLCCDSNSGTIAYPAGSISELLSAVLIISPSTRLINYRKPVR</sequence>
<evidence type="ECO:0000256" key="1">
    <source>
        <dbReference type="SAM" id="MobiDB-lite"/>
    </source>
</evidence>
<dbReference type="Proteomes" id="UP001283361">
    <property type="component" value="Unassembled WGS sequence"/>
</dbReference>
<feature type="compositionally biased region" description="Basic residues" evidence="1">
    <location>
        <begin position="1"/>
        <end position="21"/>
    </location>
</feature>
<dbReference type="EMBL" id="JAWDGP010001382">
    <property type="protein sequence ID" value="KAK3792315.1"/>
    <property type="molecule type" value="Genomic_DNA"/>
</dbReference>
<gene>
    <name evidence="2" type="ORF">RRG08_007390</name>
</gene>
<evidence type="ECO:0000313" key="2">
    <source>
        <dbReference type="EMBL" id="KAK3792315.1"/>
    </source>
</evidence>
<protein>
    <submittedName>
        <fullName evidence="2">Uncharacterized protein</fullName>
    </submittedName>
</protein>
<dbReference type="AlphaFoldDB" id="A0AAE1E3M5"/>
<name>A0AAE1E3M5_9GAST</name>
<reference evidence="2" key="1">
    <citation type="journal article" date="2023" name="G3 (Bethesda)">
        <title>A reference genome for the long-term kleptoplast-retaining sea slug Elysia crispata morphotype clarki.</title>
        <authorList>
            <person name="Eastman K.E."/>
            <person name="Pendleton A.L."/>
            <person name="Shaikh M.A."/>
            <person name="Suttiyut T."/>
            <person name="Ogas R."/>
            <person name="Tomko P."/>
            <person name="Gavelis G."/>
            <person name="Widhalm J.R."/>
            <person name="Wisecaver J.H."/>
        </authorList>
    </citation>
    <scope>NUCLEOTIDE SEQUENCE</scope>
    <source>
        <strain evidence="2">ECLA1</strain>
    </source>
</reference>
<organism evidence="2 3">
    <name type="scientific">Elysia crispata</name>
    <name type="common">lettuce slug</name>
    <dbReference type="NCBI Taxonomy" id="231223"/>
    <lineage>
        <taxon>Eukaryota</taxon>
        <taxon>Metazoa</taxon>
        <taxon>Spiralia</taxon>
        <taxon>Lophotrochozoa</taxon>
        <taxon>Mollusca</taxon>
        <taxon>Gastropoda</taxon>
        <taxon>Heterobranchia</taxon>
        <taxon>Euthyneura</taxon>
        <taxon>Panpulmonata</taxon>
        <taxon>Sacoglossa</taxon>
        <taxon>Placobranchoidea</taxon>
        <taxon>Plakobranchidae</taxon>
        <taxon>Elysia</taxon>
    </lineage>
</organism>
<feature type="region of interest" description="Disordered" evidence="1">
    <location>
        <begin position="1"/>
        <end position="23"/>
    </location>
</feature>